<protein>
    <submittedName>
        <fullName evidence="1">Uncharacterized protein</fullName>
    </submittedName>
</protein>
<reference evidence="1 2" key="1">
    <citation type="submission" date="2014-11" db="EMBL/GenBank/DDBJ databases">
        <authorList>
            <person name="Wibberg Daniel"/>
        </authorList>
    </citation>
    <scope>NUCLEOTIDE SEQUENCE [LARGE SCALE GENOMIC DNA]</scope>
    <source>
        <strain evidence="1">Rhizoctonia solani AG1-IB 7/3/14</strain>
    </source>
</reference>
<dbReference type="OrthoDB" id="3832365at2759"/>
<organism evidence="1 2">
    <name type="scientific">Thanatephorus cucumeris (strain AG1-IB / isolate 7/3/14)</name>
    <name type="common">Lettuce bottom rot fungus</name>
    <name type="synonym">Rhizoctonia solani</name>
    <dbReference type="NCBI Taxonomy" id="1108050"/>
    <lineage>
        <taxon>Eukaryota</taxon>
        <taxon>Fungi</taxon>
        <taxon>Dikarya</taxon>
        <taxon>Basidiomycota</taxon>
        <taxon>Agaricomycotina</taxon>
        <taxon>Agaricomycetes</taxon>
        <taxon>Cantharellales</taxon>
        <taxon>Ceratobasidiaceae</taxon>
        <taxon>Rhizoctonia</taxon>
        <taxon>Rhizoctonia solani AG-1</taxon>
    </lineage>
</organism>
<accession>A0A0B7G2B1</accession>
<dbReference type="Proteomes" id="UP000059188">
    <property type="component" value="Unassembled WGS sequence"/>
</dbReference>
<name>A0A0B7G2B1_THACB</name>
<evidence type="ECO:0000313" key="1">
    <source>
        <dbReference type="EMBL" id="CEL63254.1"/>
    </source>
</evidence>
<gene>
    <name evidence="1" type="ORF">RSOLAG1IB_05297</name>
</gene>
<dbReference type="AlphaFoldDB" id="A0A0B7G2B1"/>
<proteinExistence type="predicted"/>
<evidence type="ECO:0000313" key="2">
    <source>
        <dbReference type="Proteomes" id="UP000059188"/>
    </source>
</evidence>
<keyword evidence="2" id="KW-1185">Reference proteome</keyword>
<sequence length="136" mass="15115">MRSISSTNTLDMKPAHRAWIKPPHIAPFFFSLGSYSIHGEIHRESLEIAYELRMRVGNMRLSGHLAVGSGNLKAGLESLNWDAKAATGSLRLFIEQEDELWIEICSESKAHGFIAAEDVGAANGKYMIGNIEIWDD</sequence>
<dbReference type="EMBL" id="LN679107">
    <property type="protein sequence ID" value="CEL63254.1"/>
    <property type="molecule type" value="Genomic_DNA"/>
</dbReference>